<dbReference type="SMART" id="SM00943">
    <property type="entry name" value="Prim-Pol"/>
    <property type="match status" value="1"/>
</dbReference>
<evidence type="ECO:0000313" key="3">
    <source>
        <dbReference type="Proteomes" id="UP000190037"/>
    </source>
</evidence>
<keyword evidence="3" id="KW-1185">Reference proteome</keyword>
<name>A0A1T3P5L7_9ACTN</name>
<feature type="domain" description="DNA primase/polymerase bifunctional N-terminal" evidence="1">
    <location>
        <begin position="43"/>
        <end position="195"/>
    </location>
</feature>
<dbReference type="AlphaFoldDB" id="A0A1T3P5L7"/>
<proteinExistence type="predicted"/>
<accession>A0A1T3P5L7</accession>
<sequence length="209" mass="23171">MSLASTACVQCGGPLPTMHRADRKHCSRSCEARAYRARKQAKAAAERAAGVRHVPAVLRERARWVRHVAKRPMRTDGRWASTTDPSTWSDFDTAYRSTVGEGIGYVLATGDDVLVVDLDDALEQGELLPWAQRIVDALPATYMDRGRSGNGLHLWFRGKVPAGRRIRRRGVAIEWYSDRRYIIVGDRVPDAPLQLADLPNAAAILTALL</sequence>
<protein>
    <recommendedName>
        <fullName evidence="1">DNA primase/polymerase bifunctional N-terminal domain-containing protein</fullName>
    </recommendedName>
</protein>
<dbReference type="STRING" id="159449.B4N89_27840"/>
<comment type="caution">
    <text evidence="2">The sequence shown here is derived from an EMBL/GenBank/DDBJ whole genome shotgun (WGS) entry which is preliminary data.</text>
</comment>
<dbReference type="OrthoDB" id="3187422at2"/>
<dbReference type="InterPro" id="IPR015330">
    <property type="entry name" value="DNA_primase/pol_bifunc_N"/>
</dbReference>
<dbReference type="Pfam" id="PF09250">
    <property type="entry name" value="Prim-Pol"/>
    <property type="match status" value="1"/>
</dbReference>
<organism evidence="2 3">
    <name type="scientific">Embleya scabrispora</name>
    <dbReference type="NCBI Taxonomy" id="159449"/>
    <lineage>
        <taxon>Bacteria</taxon>
        <taxon>Bacillati</taxon>
        <taxon>Actinomycetota</taxon>
        <taxon>Actinomycetes</taxon>
        <taxon>Kitasatosporales</taxon>
        <taxon>Streptomycetaceae</taxon>
        <taxon>Embleya</taxon>
    </lineage>
</organism>
<reference evidence="2 3" key="1">
    <citation type="submission" date="2017-03" db="EMBL/GenBank/DDBJ databases">
        <title>Draft genome sequence of Streptomyces scabrisporus NF3, endophyte isolated from Amphipterygium adstringens.</title>
        <authorList>
            <person name="Vazquez M."/>
            <person name="Ceapa C.D."/>
            <person name="Rodriguez Luna D."/>
            <person name="Sanchez Esquivel S."/>
        </authorList>
    </citation>
    <scope>NUCLEOTIDE SEQUENCE [LARGE SCALE GENOMIC DNA]</scope>
    <source>
        <strain evidence="2 3">NF3</strain>
    </source>
</reference>
<dbReference type="Proteomes" id="UP000190037">
    <property type="component" value="Unassembled WGS sequence"/>
</dbReference>
<dbReference type="EMBL" id="MWQN01000001">
    <property type="protein sequence ID" value="OPC84235.1"/>
    <property type="molecule type" value="Genomic_DNA"/>
</dbReference>
<evidence type="ECO:0000313" key="2">
    <source>
        <dbReference type="EMBL" id="OPC84235.1"/>
    </source>
</evidence>
<gene>
    <name evidence="2" type="ORF">B4N89_27840</name>
</gene>
<dbReference type="RefSeq" id="WP_078978529.1">
    <property type="nucleotide sequence ID" value="NZ_MWQN01000001.1"/>
</dbReference>
<evidence type="ECO:0000259" key="1">
    <source>
        <dbReference type="SMART" id="SM00943"/>
    </source>
</evidence>